<dbReference type="GO" id="GO:0051287">
    <property type="term" value="F:NAD binding"/>
    <property type="evidence" value="ECO:0007669"/>
    <property type="project" value="InterPro"/>
</dbReference>
<dbReference type="Proteomes" id="UP000241848">
    <property type="component" value="Unassembled WGS sequence"/>
</dbReference>
<dbReference type="GO" id="GO:0016616">
    <property type="term" value="F:oxidoreductase activity, acting on the CH-OH group of donors, NAD or NADP as acceptor"/>
    <property type="evidence" value="ECO:0007669"/>
    <property type="project" value="InterPro"/>
</dbReference>
<dbReference type="InterPro" id="IPR050857">
    <property type="entry name" value="D-2-hydroxyacid_DH"/>
</dbReference>
<protein>
    <submittedName>
        <fullName evidence="7">Hydroxyacid dehydrogenase</fullName>
    </submittedName>
</protein>
<dbReference type="PANTHER" id="PTHR42789">
    <property type="entry name" value="D-ISOMER SPECIFIC 2-HYDROXYACID DEHYDROGENASE FAMILY PROTEIN (AFU_ORTHOLOGUE AFUA_6G10090)"/>
    <property type="match status" value="1"/>
</dbReference>
<dbReference type="InterPro" id="IPR006139">
    <property type="entry name" value="D-isomer_2_OHA_DH_cat_dom"/>
</dbReference>
<dbReference type="InterPro" id="IPR006140">
    <property type="entry name" value="D-isomer_DH_NAD-bd"/>
</dbReference>
<reference evidence="7 8" key="1">
    <citation type="journal article" date="2014" name="BMC Genomics">
        <title>Comparison of environmental and isolate Sulfobacillus genomes reveals diverse carbon, sulfur, nitrogen, and hydrogen metabolisms.</title>
        <authorList>
            <person name="Justice N.B."/>
            <person name="Norman A."/>
            <person name="Brown C.T."/>
            <person name="Singh A."/>
            <person name="Thomas B.C."/>
            <person name="Banfield J.F."/>
        </authorList>
    </citation>
    <scope>NUCLEOTIDE SEQUENCE [LARGE SCALE GENOMIC DNA]</scope>
    <source>
        <strain evidence="7">AMDSBA3</strain>
    </source>
</reference>
<dbReference type="Pfam" id="PF00389">
    <property type="entry name" value="2-Hacid_dh"/>
    <property type="match status" value="1"/>
</dbReference>
<dbReference type="Pfam" id="PF02826">
    <property type="entry name" value="2-Hacid_dh_C"/>
    <property type="match status" value="1"/>
</dbReference>
<evidence type="ECO:0000259" key="6">
    <source>
        <dbReference type="Pfam" id="PF02826"/>
    </source>
</evidence>
<keyword evidence="3" id="KW-0520">NAD</keyword>
<evidence type="ECO:0000256" key="1">
    <source>
        <dbReference type="ARBA" id="ARBA00005854"/>
    </source>
</evidence>
<accession>A0A2T2WD90</accession>
<dbReference type="EMBL" id="PXYV01000078">
    <property type="protein sequence ID" value="PSR20193.1"/>
    <property type="molecule type" value="Genomic_DNA"/>
</dbReference>
<dbReference type="PANTHER" id="PTHR42789:SF1">
    <property type="entry name" value="D-ISOMER SPECIFIC 2-HYDROXYACID DEHYDROGENASE FAMILY PROTEIN (AFU_ORTHOLOGUE AFUA_6G10090)"/>
    <property type="match status" value="1"/>
</dbReference>
<evidence type="ECO:0000256" key="2">
    <source>
        <dbReference type="ARBA" id="ARBA00023002"/>
    </source>
</evidence>
<evidence type="ECO:0000313" key="7">
    <source>
        <dbReference type="EMBL" id="PSR20193.1"/>
    </source>
</evidence>
<feature type="domain" description="D-isomer specific 2-hydroxyacid dehydrogenase catalytic" evidence="5">
    <location>
        <begin position="20"/>
        <end position="313"/>
    </location>
</feature>
<comment type="similarity">
    <text evidence="1 4">Belongs to the D-isomer specific 2-hydroxyacid dehydrogenase family.</text>
</comment>
<organism evidence="7 8">
    <name type="scientific">Sulfobacillus acidophilus</name>
    <dbReference type="NCBI Taxonomy" id="53633"/>
    <lineage>
        <taxon>Bacteria</taxon>
        <taxon>Bacillati</taxon>
        <taxon>Bacillota</taxon>
        <taxon>Clostridia</taxon>
        <taxon>Eubacteriales</taxon>
        <taxon>Clostridiales Family XVII. Incertae Sedis</taxon>
        <taxon>Sulfobacillus</taxon>
    </lineage>
</organism>
<evidence type="ECO:0000256" key="4">
    <source>
        <dbReference type="RuleBase" id="RU003719"/>
    </source>
</evidence>
<dbReference type="InterPro" id="IPR036291">
    <property type="entry name" value="NAD(P)-bd_dom_sf"/>
</dbReference>
<dbReference type="Gene3D" id="3.40.50.720">
    <property type="entry name" value="NAD(P)-binding Rossmann-like Domain"/>
    <property type="match status" value="2"/>
</dbReference>
<gene>
    <name evidence="7" type="ORF">C7B45_16030</name>
</gene>
<evidence type="ECO:0000259" key="5">
    <source>
        <dbReference type="Pfam" id="PF00389"/>
    </source>
</evidence>
<feature type="domain" description="D-isomer specific 2-hydroxyacid dehydrogenase NAD-binding" evidence="6">
    <location>
        <begin position="113"/>
        <end position="287"/>
    </location>
</feature>
<sequence length="318" mass="34698">MRMRCAVLDDYQNITATTDWSAIRDQVEVLSFQEHFAGMETLVQSVGDCEIIVAMRERTPFPASLFAQLPRLKLLVTTGMRNAAIDLNAAARHQVVVSGTTGSSYATSEQTWALILGLTKHLVQENQALRTHGPWQSTVSIDLQGKTLGLLGLGRIGSQVAIVGKAFGMRVMAWSQNLTQERTQVLGVEKAPSKEHLLRESDIVSIHLVLSQRTQGLIGAHELALMRPSAFLINTSRAAIVDQTALKAALARHTIAGAGLDVFDVEPLSADDEFRSLSNVLATPHLGYVSQDTYHAWFPQIVEDIAAFLAGHPIRVLS</sequence>
<proteinExistence type="inferred from homology"/>
<dbReference type="CDD" id="cd12169">
    <property type="entry name" value="PGDH_like_1"/>
    <property type="match status" value="1"/>
</dbReference>
<dbReference type="AlphaFoldDB" id="A0A2T2WD90"/>
<evidence type="ECO:0000313" key="8">
    <source>
        <dbReference type="Proteomes" id="UP000241848"/>
    </source>
</evidence>
<comment type="caution">
    <text evidence="7">The sequence shown here is derived from an EMBL/GenBank/DDBJ whole genome shotgun (WGS) entry which is preliminary data.</text>
</comment>
<keyword evidence="2 4" id="KW-0560">Oxidoreductase</keyword>
<evidence type="ECO:0000256" key="3">
    <source>
        <dbReference type="ARBA" id="ARBA00023027"/>
    </source>
</evidence>
<dbReference type="SUPFAM" id="SSF51735">
    <property type="entry name" value="NAD(P)-binding Rossmann-fold domains"/>
    <property type="match status" value="1"/>
</dbReference>
<dbReference type="SUPFAM" id="SSF52283">
    <property type="entry name" value="Formate/glycerate dehydrogenase catalytic domain-like"/>
    <property type="match status" value="1"/>
</dbReference>
<name>A0A2T2WD90_9FIRM</name>